<dbReference type="AlphaFoldDB" id="A0A0F9LYT5"/>
<dbReference type="EMBL" id="LAZR01009966">
    <property type="protein sequence ID" value="KKM69565.1"/>
    <property type="molecule type" value="Genomic_DNA"/>
</dbReference>
<evidence type="ECO:0000313" key="1">
    <source>
        <dbReference type="EMBL" id="KKM69565.1"/>
    </source>
</evidence>
<accession>A0A0F9LYT5</accession>
<organism evidence="1">
    <name type="scientific">marine sediment metagenome</name>
    <dbReference type="NCBI Taxonomy" id="412755"/>
    <lineage>
        <taxon>unclassified sequences</taxon>
        <taxon>metagenomes</taxon>
        <taxon>ecological metagenomes</taxon>
    </lineage>
</organism>
<protein>
    <submittedName>
        <fullName evidence="1">Uncharacterized protein</fullName>
    </submittedName>
</protein>
<sequence>MEFRVGDRVRVLDARDYSSLSNGDEGIIIGEKHGSVGWLFVEGVNESGAGWKKGLMEKDGRWELIKPGKAIKEKPIDRHVVFRDDCHNYVGYSSSFEDAVEMAKGKTENMTSH</sequence>
<gene>
    <name evidence="1" type="ORF">LCGC14_1449530</name>
</gene>
<proteinExistence type="predicted"/>
<reference evidence="1" key="1">
    <citation type="journal article" date="2015" name="Nature">
        <title>Complex archaea that bridge the gap between prokaryotes and eukaryotes.</title>
        <authorList>
            <person name="Spang A."/>
            <person name="Saw J.H."/>
            <person name="Jorgensen S.L."/>
            <person name="Zaremba-Niedzwiedzka K."/>
            <person name="Martijn J."/>
            <person name="Lind A.E."/>
            <person name="van Eijk R."/>
            <person name="Schleper C."/>
            <person name="Guy L."/>
            <person name="Ettema T.J."/>
        </authorList>
    </citation>
    <scope>NUCLEOTIDE SEQUENCE</scope>
</reference>
<name>A0A0F9LYT5_9ZZZZ</name>
<comment type="caution">
    <text evidence="1">The sequence shown here is derived from an EMBL/GenBank/DDBJ whole genome shotgun (WGS) entry which is preliminary data.</text>
</comment>